<gene>
    <name evidence="3" type="ORF">WT56_34190</name>
</gene>
<accession>A0A132EM33</accession>
<sequence length="478" mass="52309">MNKTVDDLRDLASLDWYAAADVWRESRTDAPMPDFIDPETDIATEFRHQAADMGIHRALEGDPEIPGVQVFEPEGFGEAANEPSAKDASNEPAKPTLERLQATDLDRVKAARRTDRKAAEALLQERAALARSVGKERDNNAPSPAAAADRNEDDARTTDGPEGKPVFAKTGYSIPKRVASQYHAHEGKFYDRKSESVHFEDKGKALSTESNDRQVIAHMVDVAKAKNWTVLEVRGSEEFRRNAWIAAELAGVELRGFVPKENDRALLELARQEMRINGGERDNANTIQQATGPSVDRTDPAAANQPAPAEPSKASTADADDLVRKIREERDAALRDDARSLAQSHANRSPADLDRRTWVLAQLAGMEVSGYVPDDQARELLAATRRELSNPATAAARKVMEQKIDGQPATVQQRVRADFNAAAVDAASKGRALNVPAPQATRATVEQARRAFFERGATQPAQSQPTQSKSDPGMEISR</sequence>
<dbReference type="Pfam" id="PF18821">
    <property type="entry name" value="LPD7"/>
    <property type="match status" value="1"/>
</dbReference>
<feature type="compositionally biased region" description="Polar residues" evidence="1">
    <location>
        <begin position="459"/>
        <end position="470"/>
    </location>
</feature>
<name>A0A132EM33_9BURK</name>
<feature type="compositionally biased region" description="Basic and acidic residues" evidence="1">
    <location>
        <begin position="149"/>
        <end position="162"/>
    </location>
</feature>
<evidence type="ECO:0000256" key="1">
    <source>
        <dbReference type="SAM" id="MobiDB-lite"/>
    </source>
</evidence>
<feature type="region of interest" description="Disordered" evidence="1">
    <location>
        <begin position="452"/>
        <end position="478"/>
    </location>
</feature>
<feature type="region of interest" description="Disordered" evidence="1">
    <location>
        <begin position="78"/>
        <end position="112"/>
    </location>
</feature>
<reference evidence="3 4" key="1">
    <citation type="submission" date="2015-11" db="EMBL/GenBank/DDBJ databases">
        <title>Expanding the genomic diversity of Burkholderia species for the development of highly accurate diagnostics.</title>
        <authorList>
            <person name="Sahl J."/>
            <person name="Keim P."/>
            <person name="Wagner D."/>
        </authorList>
    </citation>
    <scope>NUCLEOTIDE SEQUENCE [LARGE SCALE GENOMIC DNA]</scope>
    <source>
        <strain evidence="3 4">MSMB368WGS</strain>
    </source>
</reference>
<dbReference type="InterPro" id="IPR040677">
    <property type="entry name" value="LPD7"/>
</dbReference>
<dbReference type="EMBL" id="LPJR01000002">
    <property type="protein sequence ID" value="KWF37393.1"/>
    <property type="molecule type" value="Genomic_DNA"/>
</dbReference>
<feature type="region of interest" description="Disordered" evidence="1">
    <location>
        <begin position="130"/>
        <end position="168"/>
    </location>
</feature>
<dbReference type="Proteomes" id="UP000062912">
    <property type="component" value="Unassembled WGS sequence"/>
</dbReference>
<evidence type="ECO:0000259" key="2">
    <source>
        <dbReference type="Pfam" id="PF18821"/>
    </source>
</evidence>
<evidence type="ECO:0000313" key="4">
    <source>
        <dbReference type="Proteomes" id="UP000062912"/>
    </source>
</evidence>
<comment type="caution">
    <text evidence="3">The sequence shown here is derived from an EMBL/GenBank/DDBJ whole genome shotgun (WGS) entry which is preliminary data.</text>
</comment>
<feature type="domain" description="Large polyvalent protein-associated" evidence="2">
    <location>
        <begin position="177"/>
        <end position="270"/>
    </location>
</feature>
<dbReference type="AlphaFoldDB" id="A0A132EM33"/>
<proteinExistence type="predicted"/>
<protein>
    <recommendedName>
        <fullName evidence="2">Large polyvalent protein-associated domain-containing protein</fullName>
    </recommendedName>
</protein>
<feature type="region of interest" description="Disordered" evidence="1">
    <location>
        <begin position="277"/>
        <end position="320"/>
    </location>
</feature>
<feature type="compositionally biased region" description="Low complexity" evidence="1">
    <location>
        <begin position="300"/>
        <end position="311"/>
    </location>
</feature>
<evidence type="ECO:0000313" key="3">
    <source>
        <dbReference type="EMBL" id="KWF37393.1"/>
    </source>
</evidence>
<organism evidence="3 4">
    <name type="scientific">Burkholderia pseudomultivorans</name>
    <dbReference type="NCBI Taxonomy" id="1207504"/>
    <lineage>
        <taxon>Bacteria</taxon>
        <taxon>Pseudomonadati</taxon>
        <taxon>Pseudomonadota</taxon>
        <taxon>Betaproteobacteria</taxon>
        <taxon>Burkholderiales</taxon>
        <taxon>Burkholderiaceae</taxon>
        <taxon>Burkholderia</taxon>
        <taxon>Burkholderia cepacia complex</taxon>
    </lineage>
</organism>